<sequence>MAKIVVLSWCEHSLPFESKYIKISESDVIYLGRSRPDHVTRYNGLFIYPEHIVDCKVSRNHATLTVINDQIHVKAIHAATFINGRRIQKGDWSPVANDDILLLGHLVMDSPGETIVALVRIFNTEDDDFKYFCLIESQFPLCSLPMSPPDFPLDVRILYAAVMDRINVLKRLFTVCEEDLLSSLESVVQNFPESYAKLLRGHDYYKDTITRSHYEFMKRDLASQYVLAIACGRTYRLRNWLIHQERKLFILRWLKLFSQEKIDFLDRHNIVYEEISTSAMKELASEMNCKVPPQLKYFKVPFVEAPTLVKSRRSLLKDGLCYIGIDDMYAPVAYHLGRYLTEIMSKSKARLYKIWHDDRLRPIIKYLENNVLSSDRYTPKNGDVVTERNVHTLCDESFPLCMKILQFHLQRDNHLRNGGRFQYTLFLKAIGLPLSNSMFFWKMHFRKRVSEEVFVRRYSYHIRHAYGLEGKMADYPPQNCAEILKGTPGPLEYHGCPFKVLDQDRLIDVLKRSGLKIEACQDILNLSANGSPQNACARYFEMTQGETYPHPTVVHPNDYYDASRNIKRRKRVQVSMEGETGCSIPSNRNDSAHPAPNGLSCQSRSLNW</sequence>
<dbReference type="PANTHER" id="PTHR10537">
    <property type="entry name" value="DNA PRIMASE LARGE SUBUNIT"/>
    <property type="match status" value="1"/>
</dbReference>
<evidence type="ECO:0000256" key="6">
    <source>
        <dbReference type="ARBA" id="ARBA00023004"/>
    </source>
</evidence>
<dbReference type="InterPro" id="IPR008984">
    <property type="entry name" value="SMAD_FHA_dom_sf"/>
</dbReference>
<reference evidence="11 12" key="1">
    <citation type="submission" date="2023-09" db="EMBL/GenBank/DDBJ databases">
        <title>Nesidiocoris tenuis whole genome shotgun sequence.</title>
        <authorList>
            <person name="Shibata T."/>
            <person name="Shimoda M."/>
            <person name="Kobayashi T."/>
            <person name="Uehara T."/>
        </authorList>
    </citation>
    <scope>NUCLEOTIDE SEQUENCE [LARGE SCALE GENOMIC DNA]</scope>
    <source>
        <strain evidence="11 12">Japan</strain>
    </source>
</reference>
<feature type="domain" description="FHA" evidence="9">
    <location>
        <begin position="54"/>
        <end position="104"/>
    </location>
</feature>
<evidence type="ECO:0000256" key="1">
    <source>
        <dbReference type="ARBA" id="ARBA00001966"/>
    </source>
</evidence>
<dbReference type="InterPro" id="IPR000253">
    <property type="entry name" value="FHA_dom"/>
</dbReference>
<keyword evidence="6" id="KW-0408">Iron</keyword>
<protein>
    <submittedName>
        <fullName evidence="11">DNA primase large subunit</fullName>
    </submittedName>
</protein>
<comment type="cofactor">
    <cofactor evidence="1">
        <name>[4Fe-4S] cluster</name>
        <dbReference type="ChEBI" id="CHEBI:49883"/>
    </cofactor>
</comment>
<evidence type="ECO:0000259" key="10">
    <source>
        <dbReference type="Pfam" id="PF04104"/>
    </source>
</evidence>
<organism evidence="11 12">
    <name type="scientific">Nesidiocoris tenuis</name>
    <dbReference type="NCBI Taxonomy" id="355587"/>
    <lineage>
        <taxon>Eukaryota</taxon>
        <taxon>Metazoa</taxon>
        <taxon>Ecdysozoa</taxon>
        <taxon>Arthropoda</taxon>
        <taxon>Hexapoda</taxon>
        <taxon>Insecta</taxon>
        <taxon>Pterygota</taxon>
        <taxon>Neoptera</taxon>
        <taxon>Paraneoptera</taxon>
        <taxon>Hemiptera</taxon>
        <taxon>Heteroptera</taxon>
        <taxon>Panheteroptera</taxon>
        <taxon>Cimicomorpha</taxon>
        <taxon>Miridae</taxon>
        <taxon>Dicyphina</taxon>
        <taxon>Nesidiocoris</taxon>
    </lineage>
</organism>
<evidence type="ECO:0000256" key="5">
    <source>
        <dbReference type="ARBA" id="ARBA00022723"/>
    </source>
</evidence>
<evidence type="ECO:0000313" key="11">
    <source>
        <dbReference type="EMBL" id="BES97226.1"/>
    </source>
</evidence>
<feature type="domain" description="DNA primase large subunit C-terminal" evidence="10">
    <location>
        <begin position="394"/>
        <end position="560"/>
    </location>
</feature>
<keyword evidence="5" id="KW-0479">Metal-binding</keyword>
<dbReference type="PANTHER" id="PTHR10537:SF3">
    <property type="entry name" value="DNA PRIMASE LARGE SUBUNIT"/>
    <property type="match status" value="1"/>
</dbReference>
<keyword evidence="7" id="KW-0411">Iron-sulfur</keyword>
<evidence type="ECO:0000256" key="7">
    <source>
        <dbReference type="ARBA" id="ARBA00023014"/>
    </source>
</evidence>
<feature type="compositionally biased region" description="Polar residues" evidence="8">
    <location>
        <begin position="599"/>
        <end position="608"/>
    </location>
</feature>
<evidence type="ECO:0000256" key="4">
    <source>
        <dbReference type="ARBA" id="ARBA00022705"/>
    </source>
</evidence>
<evidence type="ECO:0000256" key="8">
    <source>
        <dbReference type="SAM" id="MobiDB-lite"/>
    </source>
</evidence>
<dbReference type="EMBL" id="AP028916">
    <property type="protein sequence ID" value="BES97226.1"/>
    <property type="molecule type" value="Genomic_DNA"/>
</dbReference>
<dbReference type="Proteomes" id="UP001307889">
    <property type="component" value="Chromosome 8"/>
</dbReference>
<evidence type="ECO:0000313" key="12">
    <source>
        <dbReference type="Proteomes" id="UP001307889"/>
    </source>
</evidence>
<evidence type="ECO:0000259" key="9">
    <source>
        <dbReference type="Pfam" id="PF00498"/>
    </source>
</evidence>
<keyword evidence="12" id="KW-1185">Reference proteome</keyword>
<dbReference type="Pfam" id="PF00498">
    <property type="entry name" value="FHA"/>
    <property type="match status" value="1"/>
</dbReference>
<name>A0ABN7AYG1_9HEMI</name>
<evidence type="ECO:0000256" key="3">
    <source>
        <dbReference type="ARBA" id="ARBA00022515"/>
    </source>
</evidence>
<dbReference type="SUPFAM" id="SSF49879">
    <property type="entry name" value="SMAD/FHA domain"/>
    <property type="match status" value="1"/>
</dbReference>
<dbReference type="InterPro" id="IPR058560">
    <property type="entry name" value="DNA_primase_C"/>
</dbReference>
<keyword evidence="2" id="KW-0004">4Fe-4S</keyword>
<keyword evidence="3" id="KW-0639">Primosome</keyword>
<dbReference type="Gene3D" id="2.60.200.20">
    <property type="match status" value="1"/>
</dbReference>
<accession>A0ABN7AYG1</accession>
<proteinExistence type="predicted"/>
<feature type="region of interest" description="Disordered" evidence="8">
    <location>
        <begin position="576"/>
        <end position="608"/>
    </location>
</feature>
<gene>
    <name evidence="11" type="ORF">NTJ_10040</name>
</gene>
<dbReference type="Pfam" id="PF04104">
    <property type="entry name" value="DNA_primase_lrg"/>
    <property type="match status" value="1"/>
</dbReference>
<dbReference type="Gene3D" id="1.20.930.80">
    <property type="match status" value="1"/>
</dbReference>
<evidence type="ECO:0000256" key="2">
    <source>
        <dbReference type="ARBA" id="ARBA00022485"/>
    </source>
</evidence>
<dbReference type="Pfam" id="PF26466">
    <property type="entry name" value="DNA_primase_lrg_N"/>
    <property type="match status" value="1"/>
</dbReference>
<dbReference type="InterPro" id="IPR007238">
    <property type="entry name" value="DNA_primase_lsu_euk/arc"/>
</dbReference>
<keyword evidence="4" id="KW-0235">DNA replication</keyword>